<name>A0A2M4DQU1_ANODA</name>
<organism evidence="1">
    <name type="scientific">Anopheles darlingi</name>
    <name type="common">Mosquito</name>
    <dbReference type="NCBI Taxonomy" id="43151"/>
    <lineage>
        <taxon>Eukaryota</taxon>
        <taxon>Metazoa</taxon>
        <taxon>Ecdysozoa</taxon>
        <taxon>Arthropoda</taxon>
        <taxon>Hexapoda</taxon>
        <taxon>Insecta</taxon>
        <taxon>Pterygota</taxon>
        <taxon>Neoptera</taxon>
        <taxon>Endopterygota</taxon>
        <taxon>Diptera</taxon>
        <taxon>Nematocera</taxon>
        <taxon>Culicoidea</taxon>
        <taxon>Culicidae</taxon>
        <taxon>Anophelinae</taxon>
        <taxon>Anopheles</taxon>
    </lineage>
</organism>
<dbReference type="AlphaFoldDB" id="A0A2M4DQU1"/>
<dbReference type="EMBL" id="GGFL01015738">
    <property type="protein sequence ID" value="MBW79916.1"/>
    <property type="molecule type" value="Transcribed_RNA"/>
</dbReference>
<accession>A0A2M4DQU1</accession>
<evidence type="ECO:0000313" key="1">
    <source>
        <dbReference type="EMBL" id="MBW79916.1"/>
    </source>
</evidence>
<reference evidence="1" key="1">
    <citation type="submission" date="2018-01" db="EMBL/GenBank/DDBJ databases">
        <title>An insight into the sialome of Amazonian anophelines.</title>
        <authorList>
            <person name="Ribeiro J.M."/>
            <person name="Scarpassa V."/>
            <person name="Calvo E."/>
        </authorList>
    </citation>
    <scope>NUCLEOTIDE SEQUENCE</scope>
</reference>
<proteinExistence type="predicted"/>
<protein>
    <submittedName>
        <fullName evidence="1">Putative secreted protein</fullName>
    </submittedName>
</protein>
<sequence length="76" mass="8264">MLALCSFVLAVSGRSCIIGLENKPTAEGDSLVERLCAPNREHFHHFTPPDNATACENVSLTRYGSVHKMSFQSSIA</sequence>